<feature type="domain" description="DUF4283" evidence="2">
    <location>
        <begin position="138"/>
        <end position="193"/>
    </location>
</feature>
<name>A0A9Q0GJ12_9ROSI</name>
<dbReference type="EMBL" id="JAKUCV010000500">
    <property type="protein sequence ID" value="KAJ4849757.1"/>
    <property type="molecule type" value="Genomic_DNA"/>
</dbReference>
<dbReference type="PANTHER" id="PTHR31286">
    <property type="entry name" value="GLYCINE-RICH CELL WALL STRUCTURAL PROTEIN 1.8-LIKE"/>
    <property type="match status" value="1"/>
</dbReference>
<feature type="compositionally biased region" description="Polar residues" evidence="1">
    <location>
        <begin position="257"/>
        <end position="277"/>
    </location>
</feature>
<feature type="compositionally biased region" description="Polar residues" evidence="1">
    <location>
        <begin position="286"/>
        <end position="295"/>
    </location>
</feature>
<evidence type="ECO:0000313" key="4">
    <source>
        <dbReference type="Proteomes" id="UP001141552"/>
    </source>
</evidence>
<feature type="region of interest" description="Disordered" evidence="1">
    <location>
        <begin position="246"/>
        <end position="313"/>
    </location>
</feature>
<organism evidence="3 4">
    <name type="scientific">Turnera subulata</name>
    <dbReference type="NCBI Taxonomy" id="218843"/>
    <lineage>
        <taxon>Eukaryota</taxon>
        <taxon>Viridiplantae</taxon>
        <taxon>Streptophyta</taxon>
        <taxon>Embryophyta</taxon>
        <taxon>Tracheophyta</taxon>
        <taxon>Spermatophyta</taxon>
        <taxon>Magnoliopsida</taxon>
        <taxon>eudicotyledons</taxon>
        <taxon>Gunneridae</taxon>
        <taxon>Pentapetalae</taxon>
        <taxon>rosids</taxon>
        <taxon>fabids</taxon>
        <taxon>Malpighiales</taxon>
        <taxon>Passifloraceae</taxon>
        <taxon>Turnera</taxon>
    </lineage>
</organism>
<reference evidence="3" key="2">
    <citation type="journal article" date="2023" name="Plants (Basel)">
        <title>Annotation of the Turnera subulata (Passifloraceae) Draft Genome Reveals the S-Locus Evolved after the Divergence of Turneroideae from Passifloroideae in a Stepwise Manner.</title>
        <authorList>
            <person name="Henning P.M."/>
            <person name="Roalson E.H."/>
            <person name="Mir W."/>
            <person name="McCubbin A.G."/>
            <person name="Shore J.S."/>
        </authorList>
    </citation>
    <scope>NUCLEOTIDE SEQUENCE</scope>
    <source>
        <strain evidence="3">F60SS</strain>
    </source>
</reference>
<dbReference type="InterPro" id="IPR040256">
    <property type="entry name" value="At4g02000-like"/>
</dbReference>
<evidence type="ECO:0000259" key="2">
    <source>
        <dbReference type="Pfam" id="PF14111"/>
    </source>
</evidence>
<dbReference type="Pfam" id="PF14111">
    <property type="entry name" value="DUF4283"/>
    <property type="match status" value="1"/>
</dbReference>
<feature type="compositionally biased region" description="Basic and acidic residues" evidence="1">
    <location>
        <begin position="246"/>
        <end position="256"/>
    </location>
</feature>
<dbReference type="OrthoDB" id="1750606at2759"/>
<dbReference type="InterPro" id="IPR025558">
    <property type="entry name" value="DUF4283"/>
</dbReference>
<reference evidence="3" key="1">
    <citation type="submission" date="2022-02" db="EMBL/GenBank/DDBJ databases">
        <authorList>
            <person name="Henning P.M."/>
            <person name="McCubbin A.G."/>
            <person name="Shore J.S."/>
        </authorList>
    </citation>
    <scope>NUCLEOTIDE SEQUENCE</scope>
    <source>
        <strain evidence="3">F60SS</strain>
        <tissue evidence="3">Leaves</tissue>
    </source>
</reference>
<accession>A0A9Q0GJ12</accession>
<evidence type="ECO:0000313" key="3">
    <source>
        <dbReference type="EMBL" id="KAJ4849757.1"/>
    </source>
</evidence>
<dbReference type="PANTHER" id="PTHR31286:SF99">
    <property type="entry name" value="DUF4283 DOMAIN-CONTAINING PROTEIN"/>
    <property type="match status" value="1"/>
</dbReference>
<sequence>MGIRNAQEKAPLEVGSGMAVSEERAPMEIESDQAVAKGKGPVGDDGGTATRVVMEASGPAPEVSRPSFRDILKEGGGGSTGMVCEEPVVDEVSCNEGDISFVAGKYGPGVRLSEAFKERLERRWDYAVVVKLLGRTPLWQPTRSMKVVDLDNDFFLVRLDCEEDYFKALAGGPWVIMGHALSVQPWDSSFRAAEGQISQDVIWARFAISHRRGITLKCCMLWVGDNTKAALRGKFARVVVEARSRADRSRRLDERSTAGSSSPEAGGSFSIQSSTSFRFAEEGEQANPTSDTIPSSGPAAQPRTRTDGAESPCRAVLQGRAAPEGEPKNSGEGQEETTGDVAFEKANVEGFSFEETGFAIGGGAGCLTEVEGSPFHRGVLWNGVSVVLLFEPRISGAFASRGPRFTWQRGLVWERLDRALANQAWVQAFPSSQDLSEKNEMI</sequence>
<protein>
    <recommendedName>
        <fullName evidence="2">DUF4283 domain-containing protein</fullName>
    </recommendedName>
</protein>
<dbReference type="AlphaFoldDB" id="A0A9Q0GJ12"/>
<gene>
    <name evidence="3" type="ORF">Tsubulata_042994</name>
</gene>
<comment type="caution">
    <text evidence="3">The sequence shown here is derived from an EMBL/GenBank/DDBJ whole genome shotgun (WGS) entry which is preliminary data.</text>
</comment>
<feature type="region of interest" description="Disordered" evidence="1">
    <location>
        <begin position="319"/>
        <end position="338"/>
    </location>
</feature>
<proteinExistence type="predicted"/>
<dbReference type="Proteomes" id="UP001141552">
    <property type="component" value="Unassembled WGS sequence"/>
</dbReference>
<evidence type="ECO:0000256" key="1">
    <source>
        <dbReference type="SAM" id="MobiDB-lite"/>
    </source>
</evidence>
<keyword evidence="4" id="KW-1185">Reference proteome</keyword>